<protein>
    <submittedName>
        <fullName evidence="2">Uncharacterized protein</fullName>
    </submittedName>
</protein>
<dbReference type="AlphaFoldDB" id="A0A1G4BER5"/>
<comment type="caution">
    <text evidence="2">The sequence shown here is derived from an EMBL/GenBank/DDBJ whole genome shotgun (WGS) entry which is preliminary data.</text>
</comment>
<dbReference type="GeneID" id="34557992"/>
<feature type="region of interest" description="Disordered" evidence="1">
    <location>
        <begin position="1"/>
        <end position="126"/>
    </location>
</feature>
<dbReference type="OrthoDB" id="10365472at2759"/>
<feature type="compositionally biased region" description="Basic and acidic residues" evidence="1">
    <location>
        <begin position="1"/>
        <end position="10"/>
    </location>
</feature>
<proteinExistence type="predicted"/>
<dbReference type="RefSeq" id="XP_022477079.1">
    <property type="nucleotide sequence ID" value="XM_022616482.1"/>
</dbReference>
<evidence type="ECO:0000313" key="3">
    <source>
        <dbReference type="Proteomes" id="UP000176998"/>
    </source>
</evidence>
<evidence type="ECO:0000256" key="1">
    <source>
        <dbReference type="SAM" id="MobiDB-lite"/>
    </source>
</evidence>
<feature type="compositionally biased region" description="Basic and acidic residues" evidence="1">
    <location>
        <begin position="19"/>
        <end position="35"/>
    </location>
</feature>
<keyword evidence="3" id="KW-1185">Reference proteome</keyword>
<name>A0A1G4BER5_9PEZI</name>
<gene>
    <name evidence="2" type="ORF">CORC01_04835</name>
</gene>
<feature type="compositionally biased region" description="Polar residues" evidence="1">
    <location>
        <begin position="109"/>
        <end position="121"/>
    </location>
</feature>
<sequence length="363" mass="40501">MANHANDRGESNVSCNMSSEDHGQGDIEQLTRRSEAFVSSRDPLESFRATGQSTEAGRQARIRETLDHPYNTQSPPHSKGTEGPSTTGHIARLSASTAPSTSREDSKSALGQSLTTPPTDTSKGDAVQGAKKTAGFLICAYFVEFGSTAPAKCCSSKFKRACDLKQHTWRFHVHIDDQRSMHATALKVDQSLQTTQLLEENPLFRLTAESWVRFVDIISVLNIRRPRLEELHNDHRITCTSNIWRSLFGDRHPGFGSQSETTKENIEIIARSIRSAMDFLSDPAGKDCSKSFIAAEKAFADQRNNDNEQTQQVDYGGTWSEVEASVNEWMHKLSAEEFEKHFAELEQLSRDTRMTTARANMAE</sequence>
<dbReference type="EMBL" id="MJBS01000032">
    <property type="protein sequence ID" value="OHE99934.1"/>
    <property type="molecule type" value="Genomic_DNA"/>
</dbReference>
<dbReference type="Proteomes" id="UP000176998">
    <property type="component" value="Unassembled WGS sequence"/>
</dbReference>
<evidence type="ECO:0000313" key="2">
    <source>
        <dbReference type="EMBL" id="OHE99934.1"/>
    </source>
</evidence>
<organism evidence="2 3">
    <name type="scientific">Colletotrichum orchidophilum</name>
    <dbReference type="NCBI Taxonomy" id="1209926"/>
    <lineage>
        <taxon>Eukaryota</taxon>
        <taxon>Fungi</taxon>
        <taxon>Dikarya</taxon>
        <taxon>Ascomycota</taxon>
        <taxon>Pezizomycotina</taxon>
        <taxon>Sordariomycetes</taxon>
        <taxon>Hypocreomycetidae</taxon>
        <taxon>Glomerellales</taxon>
        <taxon>Glomerellaceae</taxon>
        <taxon>Colletotrichum</taxon>
    </lineage>
</organism>
<feature type="compositionally biased region" description="Polar residues" evidence="1">
    <location>
        <begin position="83"/>
        <end position="101"/>
    </location>
</feature>
<reference evidence="2 3" key="1">
    <citation type="submission" date="2016-09" db="EMBL/GenBank/DDBJ databases">
        <authorList>
            <person name="Capua I."/>
            <person name="De Benedictis P."/>
            <person name="Joannis T."/>
            <person name="Lombin L.H."/>
            <person name="Cattoli G."/>
        </authorList>
    </citation>
    <scope>NUCLEOTIDE SEQUENCE [LARGE SCALE GENOMIC DNA]</scope>
    <source>
        <strain evidence="2 3">IMI 309357</strain>
    </source>
</reference>
<accession>A0A1G4BER5</accession>